<evidence type="ECO:0000313" key="3">
    <source>
        <dbReference type="Proteomes" id="UP000030854"/>
    </source>
</evidence>
<comment type="caution">
    <text evidence="2">The sequence shown here is derived from an EMBL/GenBank/DDBJ whole genome shotgun (WGS) entry which is preliminary data.</text>
</comment>
<reference evidence="2 3" key="1">
    <citation type="journal article" date="2014" name="BMC Genomics">
        <title>Adaptive genomic structural variation in the grape powdery mildew pathogen, Erysiphe necator.</title>
        <authorList>
            <person name="Jones L."/>
            <person name="Riaz S."/>
            <person name="Morales-Cruz A."/>
            <person name="Amrine K.C."/>
            <person name="McGuire B."/>
            <person name="Gubler W.D."/>
            <person name="Walker M.A."/>
            <person name="Cantu D."/>
        </authorList>
    </citation>
    <scope>NUCLEOTIDE SEQUENCE [LARGE SCALE GENOMIC DNA]</scope>
    <source>
        <strain evidence="3">c</strain>
    </source>
</reference>
<dbReference type="HOGENOM" id="CLU_022029_1_0_1"/>
<dbReference type="EMBL" id="JNVN01002829">
    <property type="protein sequence ID" value="KHJ31510.1"/>
    <property type="molecule type" value="Genomic_DNA"/>
</dbReference>
<dbReference type="Gene3D" id="1.20.58.1070">
    <property type="match status" value="1"/>
</dbReference>
<organism evidence="2 3">
    <name type="scientific">Uncinula necator</name>
    <name type="common">Grape powdery mildew</name>
    <dbReference type="NCBI Taxonomy" id="52586"/>
    <lineage>
        <taxon>Eukaryota</taxon>
        <taxon>Fungi</taxon>
        <taxon>Dikarya</taxon>
        <taxon>Ascomycota</taxon>
        <taxon>Pezizomycotina</taxon>
        <taxon>Leotiomycetes</taxon>
        <taxon>Erysiphales</taxon>
        <taxon>Erysiphaceae</taxon>
        <taxon>Erysiphe</taxon>
    </lineage>
</organism>
<dbReference type="GO" id="GO:0000387">
    <property type="term" value="P:spliceosomal snRNP assembly"/>
    <property type="evidence" value="ECO:0007669"/>
    <property type="project" value="InterPro"/>
</dbReference>
<feature type="region of interest" description="Disordered" evidence="1">
    <location>
        <begin position="1"/>
        <end position="27"/>
    </location>
</feature>
<name>A0A0B1P2D4_UNCNE</name>
<protein>
    <submittedName>
        <fullName evidence="2">Putative v-snare microsporum canis</fullName>
    </submittedName>
</protein>
<sequence>MLSSTCRKRKAESPKSIYSNKSRNRPVIEGRVDPLHGQRSALPGLDGEFGLIGSDGELGEENKIDSKNALAYLTAVREEAIGIPTVLFAPKTSSKNDDQSLLDDLGDSTSRYEDGAYLSISSPVLETEREESSLEPSLFIISRYERLHADLHRTPPAGLVSKLKPYQRTHVGPLDKDLSRWWIGHLRNANPNPAQVASMDKITVLRLLGLLTQGSVLKTGLKSSSCLSLWIWSLLARLPDRGDLSSEEIAVVRGLGKKAISLGICIKEDPDWGVCLIEDETSNDSDIEESYSSDFLDFDELHQEKIIDDKTEIDRTKLSSSPSALDTQIELQTENINISQEQGEEHESLKGIIPVQGSIDNAKQDSSKDNSVDRALKNTGSDSASNDFLTAKARVLEHYCNVADQESANLKAGITLNTVSDDKCYSSALRWNAQATVDMILTIVGESYGQLDLLASRSPWTGVV</sequence>
<feature type="region of interest" description="Disordered" evidence="1">
    <location>
        <begin position="359"/>
        <end position="379"/>
    </location>
</feature>
<proteinExistence type="predicted"/>
<feature type="compositionally biased region" description="Basic residues" evidence="1">
    <location>
        <begin position="1"/>
        <end position="10"/>
    </location>
</feature>
<dbReference type="InterPro" id="IPR035426">
    <property type="entry name" value="Gemin2/Brr1"/>
</dbReference>
<dbReference type="Proteomes" id="UP000030854">
    <property type="component" value="Unassembled WGS sequence"/>
</dbReference>
<feature type="compositionally biased region" description="Basic and acidic residues" evidence="1">
    <location>
        <begin position="362"/>
        <end position="376"/>
    </location>
</feature>
<dbReference type="Pfam" id="PF04938">
    <property type="entry name" value="SIP1"/>
    <property type="match status" value="1"/>
</dbReference>
<accession>A0A0B1P2D4</accession>
<keyword evidence="3" id="KW-1185">Reference proteome</keyword>
<gene>
    <name evidence="2" type="ORF">EV44_g0694</name>
</gene>
<dbReference type="AlphaFoldDB" id="A0A0B1P2D4"/>
<dbReference type="OMA" id="HQNSGID"/>
<evidence type="ECO:0000313" key="2">
    <source>
        <dbReference type="EMBL" id="KHJ31510.1"/>
    </source>
</evidence>
<evidence type="ECO:0000256" key="1">
    <source>
        <dbReference type="SAM" id="MobiDB-lite"/>
    </source>
</evidence>